<dbReference type="GO" id="GO:0006606">
    <property type="term" value="P:protein import into nucleus"/>
    <property type="evidence" value="ECO:0007669"/>
    <property type="project" value="TreeGrafter"/>
</dbReference>
<dbReference type="InterPro" id="IPR011989">
    <property type="entry name" value="ARM-like"/>
</dbReference>
<keyword evidence="4" id="KW-0963">Cytoplasm</keyword>
<organism evidence="8 9">
    <name type="scientific">Sphaeroforma arctica JP610</name>
    <dbReference type="NCBI Taxonomy" id="667725"/>
    <lineage>
        <taxon>Eukaryota</taxon>
        <taxon>Ichthyosporea</taxon>
        <taxon>Ichthyophonida</taxon>
        <taxon>Sphaeroforma</taxon>
    </lineage>
</organism>
<comment type="subcellular location">
    <subcellularLocation>
        <location evidence="2">Cytoplasm</location>
    </subcellularLocation>
    <subcellularLocation>
        <location evidence="1">Nucleus</location>
    </subcellularLocation>
</comment>
<dbReference type="eggNOG" id="KOG1991">
    <property type="taxonomic scope" value="Eukaryota"/>
</dbReference>
<dbReference type="STRING" id="667725.A0A0L0FUJ2"/>
<gene>
    <name evidence="8" type="ORF">SARC_08026</name>
</gene>
<dbReference type="InterPro" id="IPR001494">
    <property type="entry name" value="Importin-beta_N"/>
</dbReference>
<evidence type="ECO:0000256" key="2">
    <source>
        <dbReference type="ARBA" id="ARBA00004496"/>
    </source>
</evidence>
<keyword evidence="6" id="KW-0539">Nucleus</keyword>
<dbReference type="Proteomes" id="UP000054560">
    <property type="component" value="Unassembled WGS sequence"/>
</dbReference>
<feature type="domain" description="Importin N-terminal" evidence="7">
    <location>
        <begin position="23"/>
        <end position="97"/>
    </location>
</feature>
<dbReference type="EMBL" id="KQ242279">
    <property type="protein sequence ID" value="KNC79578.1"/>
    <property type="molecule type" value="Genomic_DNA"/>
</dbReference>
<dbReference type="PROSITE" id="PS50166">
    <property type="entry name" value="IMPORTIN_B_NT"/>
    <property type="match status" value="1"/>
</dbReference>
<evidence type="ECO:0000256" key="5">
    <source>
        <dbReference type="ARBA" id="ARBA00022927"/>
    </source>
</evidence>
<evidence type="ECO:0000256" key="6">
    <source>
        <dbReference type="ARBA" id="ARBA00023242"/>
    </source>
</evidence>
<dbReference type="GO" id="GO:0005635">
    <property type="term" value="C:nuclear envelope"/>
    <property type="evidence" value="ECO:0007669"/>
    <property type="project" value="TreeGrafter"/>
</dbReference>
<dbReference type="InterPro" id="IPR013713">
    <property type="entry name" value="XPO2_central"/>
</dbReference>
<dbReference type="OrthoDB" id="760868at2759"/>
<evidence type="ECO:0000313" key="9">
    <source>
        <dbReference type="Proteomes" id="UP000054560"/>
    </source>
</evidence>
<dbReference type="SUPFAM" id="SSF48371">
    <property type="entry name" value="ARM repeat"/>
    <property type="match status" value="1"/>
</dbReference>
<dbReference type="GO" id="GO:0031267">
    <property type="term" value="F:small GTPase binding"/>
    <property type="evidence" value="ECO:0007669"/>
    <property type="project" value="InterPro"/>
</dbReference>
<dbReference type="PANTHER" id="PTHR10997">
    <property type="entry name" value="IMPORTIN-7, 8, 11"/>
    <property type="match status" value="1"/>
</dbReference>
<evidence type="ECO:0000256" key="3">
    <source>
        <dbReference type="ARBA" id="ARBA00022448"/>
    </source>
</evidence>
<evidence type="ECO:0000313" key="8">
    <source>
        <dbReference type="EMBL" id="KNC79578.1"/>
    </source>
</evidence>
<dbReference type="PANTHER" id="PTHR10997:SF18">
    <property type="entry name" value="D-IMPORTIN 7_RANBP7"/>
    <property type="match status" value="1"/>
</dbReference>
<dbReference type="Pfam" id="PF03810">
    <property type="entry name" value="IBN_N"/>
    <property type="match status" value="1"/>
</dbReference>
<evidence type="ECO:0000259" key="7">
    <source>
        <dbReference type="PROSITE" id="PS50166"/>
    </source>
</evidence>
<evidence type="ECO:0000256" key="4">
    <source>
        <dbReference type="ARBA" id="ARBA00022490"/>
    </source>
</evidence>
<dbReference type="SMART" id="SM00913">
    <property type="entry name" value="IBN_N"/>
    <property type="match status" value="1"/>
</dbReference>
<sequence>MTDVVALEKVFLATFQPGTTKQAEEQLRLLCHTPGFSVSLSQLLGKSGMDVQVQKAVAVYLKNHLLGYWVDRGTEHFSIPADEKAAIRDNIVDIICGANTQIQVILAVAFGRILNHDYPERMPNVVAQIGQRMQSQDMNVVVGSLFCFLEISKRYEYKTANEREHFDSLIPDAFAFLLQIGNHVVAMDTLEKALILKLVLKIFYNAIHYTLPTQIQDQAMLTPWMTLIGQVVSTDVPEMEDPITGKNPAWLAKKWACSIILELFTRYGLPATARDEHKAFAEMFVKSYATPATEMALTLLINSKRENKYLSSRVQQVCINIVTAGTSHGTTWKVVKPHLETIVSDVIFPVLCHNDKDEELWQDDPQEYTREKFDVMADFVSPAVAAQNLLTEIATRRKNTLMPCLQFCNSILVEYQNALSQASQQAQSEALVEAMMQQGRRKDGALCMIGTLARLINKKKELKGTLETMLMTHVIPEFSSSFGFMRARACWVMQYFHGVALRNEAVVIECMDSIIRCLHDPDLPVRVMAGVGLKVMVEHPAAKERIRPHLGQVLNELIKLTNEAENDDVVTVMEDLVAVYGTDLGDVSITLSAQLAQTFINMVKSSSEDNDEDVYKAMTALGTLRAMMTIVAIYQEAPEMLVHIEKNILPCIYLVLNDGHVDYLEDVLEMLTSCLFHRQEISSDVWALFPALYEIFTTDAFDYFNEMMPVIDQCLSNGSATFFDNADYLSAVYNMCTAVMANEDAGEEMHMRAAMLCGSVFTNLRGDKFPSDSGLQLPEEAHKQFLLLLLKRLNQPMETMQLKVSLLMALAEGIFSNAAVSLAVFEGIQPSQTDYVFSMLCSHLEKFTRVHDLQLLIGLFCELLCLSEEALPMVLRQKYGPVTMMQIVATCFQKIPEAEKRREKYEELYHGEVESEDEEEFNEADAAAIEAQIGDEVDDDDDFEDEEGDAYLRRLEKMAQYRGEDGEDGLDDDLFDEDDLCADNIIDNMDPYVLLSDTIHGKRPFKGGNPTQPGIGSPAQVGYRTPEGFRALLEGVPQEVQQVLMGVCQTAVERQTGAAQTA</sequence>
<keyword evidence="3" id="KW-0813">Transport</keyword>
<proteinExistence type="predicted"/>
<keyword evidence="9" id="KW-1185">Reference proteome</keyword>
<dbReference type="RefSeq" id="XP_014153480.1">
    <property type="nucleotide sequence ID" value="XM_014298005.1"/>
</dbReference>
<name>A0A0L0FUJ2_9EUKA</name>
<dbReference type="InterPro" id="IPR016024">
    <property type="entry name" value="ARM-type_fold"/>
</dbReference>
<protein>
    <recommendedName>
        <fullName evidence="7">Importin N-terminal domain-containing protein</fullName>
    </recommendedName>
</protein>
<reference evidence="8 9" key="1">
    <citation type="submission" date="2011-02" db="EMBL/GenBank/DDBJ databases">
        <title>The Genome Sequence of Sphaeroforma arctica JP610.</title>
        <authorList>
            <consortium name="The Broad Institute Genome Sequencing Platform"/>
            <person name="Russ C."/>
            <person name="Cuomo C."/>
            <person name="Young S.K."/>
            <person name="Zeng Q."/>
            <person name="Gargeya S."/>
            <person name="Alvarado L."/>
            <person name="Berlin A."/>
            <person name="Chapman S.B."/>
            <person name="Chen Z."/>
            <person name="Freedman E."/>
            <person name="Gellesch M."/>
            <person name="Goldberg J."/>
            <person name="Griggs A."/>
            <person name="Gujja S."/>
            <person name="Heilman E."/>
            <person name="Heiman D."/>
            <person name="Howarth C."/>
            <person name="Mehta T."/>
            <person name="Neiman D."/>
            <person name="Pearson M."/>
            <person name="Roberts A."/>
            <person name="Saif S."/>
            <person name="Shea T."/>
            <person name="Shenoy N."/>
            <person name="Sisk P."/>
            <person name="Stolte C."/>
            <person name="Sykes S."/>
            <person name="White J."/>
            <person name="Yandava C."/>
            <person name="Burger G."/>
            <person name="Gray M.W."/>
            <person name="Holland P.W.H."/>
            <person name="King N."/>
            <person name="Lang F.B.F."/>
            <person name="Roger A.J."/>
            <person name="Ruiz-Trillo I."/>
            <person name="Haas B."/>
            <person name="Nusbaum C."/>
            <person name="Birren B."/>
        </authorList>
    </citation>
    <scope>NUCLEOTIDE SEQUENCE [LARGE SCALE GENOMIC DNA]</scope>
    <source>
        <strain evidence="8 9">JP610</strain>
    </source>
</reference>
<dbReference type="AlphaFoldDB" id="A0A0L0FUJ2"/>
<dbReference type="Gene3D" id="1.25.10.10">
    <property type="entry name" value="Leucine-rich Repeat Variant"/>
    <property type="match status" value="1"/>
</dbReference>
<keyword evidence="5" id="KW-0653">Protein transport</keyword>
<dbReference type="GO" id="GO:0005829">
    <property type="term" value="C:cytosol"/>
    <property type="evidence" value="ECO:0007669"/>
    <property type="project" value="TreeGrafter"/>
</dbReference>
<dbReference type="GeneID" id="25908530"/>
<evidence type="ECO:0000256" key="1">
    <source>
        <dbReference type="ARBA" id="ARBA00004123"/>
    </source>
</evidence>
<dbReference type="Pfam" id="PF08506">
    <property type="entry name" value="Cse1"/>
    <property type="match status" value="1"/>
</dbReference>
<accession>A0A0L0FUJ2</accession>